<accession>A0ABM1GUZ2</accession>
<keyword evidence="3" id="KW-1185">Reference proteome</keyword>
<feature type="repeat" description="RCC1" evidence="2">
    <location>
        <begin position="262"/>
        <end position="311"/>
    </location>
</feature>
<reference evidence="3" key="1">
    <citation type="journal article" date="2014" name="Nat. Genet.">
        <title>The genome of the stress-tolerant wild tomato species Solanum pennellii.</title>
        <authorList>
            <person name="Bolger A."/>
            <person name="Scossa F."/>
            <person name="Bolger M.E."/>
            <person name="Lanz C."/>
            <person name="Maumus F."/>
            <person name="Tohge T."/>
            <person name="Quesneville H."/>
            <person name="Alseekh S."/>
            <person name="Sorensen I."/>
            <person name="Lichtenstein G."/>
            <person name="Fich E.A."/>
            <person name="Conte M."/>
            <person name="Keller H."/>
            <person name="Schneeberger K."/>
            <person name="Schwacke R."/>
            <person name="Ofner I."/>
            <person name="Vrebalov J."/>
            <person name="Xu Y."/>
            <person name="Osorio S."/>
            <person name="Aflitos S.A."/>
            <person name="Schijlen E."/>
            <person name="Jimenez-Gomez J.M."/>
            <person name="Ryngajllo M."/>
            <person name="Kimura S."/>
            <person name="Kumar R."/>
            <person name="Koenig D."/>
            <person name="Headland L.R."/>
            <person name="Maloof J.N."/>
            <person name="Sinha N."/>
            <person name="van Ham R.C."/>
            <person name="Lankhorst R.K."/>
            <person name="Mao L."/>
            <person name="Vogel A."/>
            <person name="Arsova B."/>
            <person name="Panstruga R."/>
            <person name="Fei Z."/>
            <person name="Rose J.K."/>
            <person name="Zamir D."/>
            <person name="Carrari F."/>
            <person name="Giovannoni J.J."/>
            <person name="Weigel D."/>
            <person name="Usadel B."/>
            <person name="Fernie A.R."/>
        </authorList>
    </citation>
    <scope>NUCLEOTIDE SEQUENCE [LARGE SCALE GENOMIC DNA]</scope>
    <source>
        <strain evidence="3">cv. LA0716</strain>
    </source>
</reference>
<dbReference type="Proteomes" id="UP000694930">
    <property type="component" value="Chromosome 5"/>
</dbReference>
<sequence length="427" mass="46250">MKKKRKKRIEHWSRRWQSLSHRLVIEEVCIVSLKLNIFLQLTKMIIGRAVTKRSSWCVRCFSVSSVEFNGNRRLAALWGNGDHGRLGHGSLESQWRPNVLPSSAFHNQNLRQIACGGAHSLFLTDHGRVYACGLNDYGQLGVSDDRAYISEPLGVAGLPKEIVKVSAGCHHSSAITVDGELYMWGKNTYGQLGLGKNKGETLSWGGGQSGRLGHGHQSGIFGLIKSDSEYTPRLIKELEGLKVKNASAGMLHSVCISATENGSVHIFGERANKKLGFSEASNCSLPSVVDGLPYAEKAACGGYHTCVITGGGELYVWGTNENGCLGIGSTDVAHLPERVEGPFLRHSVSEVSCGWKHTAAISGGNVYTWGWGGSHGTFSVDGHSSGGQLGQGNDVDYIKPTKINFRRHVKALQVSCGFNHTGAIFEY</sequence>
<protein>
    <submittedName>
        <fullName evidence="4">Ultraviolet-B receptor UVR8 isoform X3</fullName>
    </submittedName>
</protein>
<dbReference type="RefSeq" id="XP_015076381.2">
    <property type="nucleotide sequence ID" value="XM_015220895.2"/>
</dbReference>
<dbReference type="Gene3D" id="2.130.10.30">
    <property type="entry name" value="Regulator of chromosome condensation 1/beta-lactamase-inhibitor protein II"/>
    <property type="match status" value="2"/>
</dbReference>
<gene>
    <name evidence="4" type="primary">LOC107020502</name>
</gene>
<evidence type="ECO:0000313" key="4">
    <source>
        <dbReference type="RefSeq" id="XP_015076381.2"/>
    </source>
</evidence>
<dbReference type="PANTHER" id="PTHR22870">
    <property type="entry name" value="REGULATOR OF CHROMOSOME CONDENSATION"/>
    <property type="match status" value="1"/>
</dbReference>
<keyword evidence="4" id="KW-0675">Receptor</keyword>
<feature type="repeat" description="RCC1" evidence="2">
    <location>
        <begin position="73"/>
        <end position="126"/>
    </location>
</feature>
<evidence type="ECO:0000256" key="1">
    <source>
        <dbReference type="ARBA" id="ARBA00022737"/>
    </source>
</evidence>
<dbReference type="Pfam" id="PF13540">
    <property type="entry name" value="RCC1_2"/>
    <property type="match status" value="2"/>
</dbReference>
<dbReference type="PROSITE" id="PS50012">
    <property type="entry name" value="RCC1_3"/>
    <property type="match status" value="6"/>
</dbReference>
<dbReference type="SUPFAM" id="SSF50985">
    <property type="entry name" value="RCC1/BLIP-II"/>
    <property type="match status" value="1"/>
</dbReference>
<organism evidence="3 4">
    <name type="scientific">Solanum pennellii</name>
    <name type="common">Tomato</name>
    <name type="synonym">Lycopersicon pennellii</name>
    <dbReference type="NCBI Taxonomy" id="28526"/>
    <lineage>
        <taxon>Eukaryota</taxon>
        <taxon>Viridiplantae</taxon>
        <taxon>Streptophyta</taxon>
        <taxon>Embryophyta</taxon>
        <taxon>Tracheophyta</taxon>
        <taxon>Spermatophyta</taxon>
        <taxon>Magnoliopsida</taxon>
        <taxon>eudicotyledons</taxon>
        <taxon>Gunneridae</taxon>
        <taxon>Pentapetalae</taxon>
        <taxon>asterids</taxon>
        <taxon>lamiids</taxon>
        <taxon>Solanales</taxon>
        <taxon>Solanaceae</taxon>
        <taxon>Solanoideae</taxon>
        <taxon>Solaneae</taxon>
        <taxon>Solanum</taxon>
        <taxon>Solanum subgen. Lycopersicon</taxon>
    </lineage>
</organism>
<dbReference type="PRINTS" id="PR00633">
    <property type="entry name" value="RCCNDNSATION"/>
</dbReference>
<dbReference type="InterPro" id="IPR000408">
    <property type="entry name" value="Reg_chr_condens"/>
</dbReference>
<reference evidence="4" key="2">
    <citation type="submission" date="2025-08" db="UniProtKB">
        <authorList>
            <consortium name="RefSeq"/>
        </authorList>
    </citation>
    <scope>IDENTIFICATION</scope>
</reference>
<evidence type="ECO:0000256" key="2">
    <source>
        <dbReference type="PROSITE-ProRule" id="PRU00235"/>
    </source>
</evidence>
<feature type="repeat" description="RCC1" evidence="2">
    <location>
        <begin position="127"/>
        <end position="178"/>
    </location>
</feature>
<evidence type="ECO:0000313" key="3">
    <source>
        <dbReference type="Proteomes" id="UP000694930"/>
    </source>
</evidence>
<feature type="repeat" description="RCC1" evidence="2">
    <location>
        <begin position="364"/>
        <end position="427"/>
    </location>
</feature>
<keyword evidence="1" id="KW-0677">Repeat</keyword>
<feature type="repeat" description="RCC1" evidence="2">
    <location>
        <begin position="179"/>
        <end position="259"/>
    </location>
</feature>
<proteinExistence type="predicted"/>
<name>A0ABM1GUZ2_SOLPN</name>
<dbReference type="PANTHER" id="PTHR22870:SF395">
    <property type="entry name" value="UVB-RESISTANCE PROTEIN UVR8-RELATED"/>
    <property type="match status" value="1"/>
</dbReference>
<dbReference type="Pfam" id="PF00415">
    <property type="entry name" value="RCC1"/>
    <property type="match status" value="4"/>
</dbReference>
<dbReference type="InterPro" id="IPR051210">
    <property type="entry name" value="Ub_ligase/GEF_domain"/>
</dbReference>
<feature type="repeat" description="RCC1" evidence="2">
    <location>
        <begin position="312"/>
        <end position="364"/>
    </location>
</feature>
<dbReference type="InterPro" id="IPR009091">
    <property type="entry name" value="RCC1/BLIP-II"/>
</dbReference>
<dbReference type="GeneID" id="107020502"/>